<name>A0ABQ8U8V0_9EUKA</name>
<protein>
    <submittedName>
        <fullName evidence="1">Uncharacterized protein</fullName>
    </submittedName>
</protein>
<dbReference type="Proteomes" id="UP001141327">
    <property type="component" value="Unassembled WGS sequence"/>
</dbReference>
<evidence type="ECO:0000313" key="2">
    <source>
        <dbReference type="Proteomes" id="UP001141327"/>
    </source>
</evidence>
<dbReference type="EMBL" id="JAPMOS010000094">
    <property type="protein sequence ID" value="KAJ4455741.1"/>
    <property type="molecule type" value="Genomic_DNA"/>
</dbReference>
<evidence type="ECO:0000313" key="1">
    <source>
        <dbReference type="EMBL" id="KAJ4455741.1"/>
    </source>
</evidence>
<sequence length="75" mass="8609">MQREGTTTLEQSEQSILNNLFDEGYANSPQMPLRHAPLPRDLFVNGYDYWTVQTHPLALCPTHIPTYRNGTGFAW</sequence>
<proteinExistence type="predicted"/>
<comment type="caution">
    <text evidence="1">The sequence shown here is derived from an EMBL/GenBank/DDBJ whole genome shotgun (WGS) entry which is preliminary data.</text>
</comment>
<keyword evidence="2" id="KW-1185">Reference proteome</keyword>
<organism evidence="1 2">
    <name type="scientific">Paratrimastix pyriformis</name>
    <dbReference type="NCBI Taxonomy" id="342808"/>
    <lineage>
        <taxon>Eukaryota</taxon>
        <taxon>Metamonada</taxon>
        <taxon>Preaxostyla</taxon>
        <taxon>Paratrimastigidae</taxon>
        <taxon>Paratrimastix</taxon>
    </lineage>
</organism>
<accession>A0ABQ8U8V0</accession>
<reference evidence="1" key="1">
    <citation type="journal article" date="2022" name="bioRxiv">
        <title>Genomics of Preaxostyla Flagellates Illuminates Evolutionary Transitions and the Path Towards Mitochondrial Loss.</title>
        <authorList>
            <person name="Novak L.V.F."/>
            <person name="Treitli S.C."/>
            <person name="Pyrih J."/>
            <person name="Halakuc P."/>
            <person name="Pipaliya S.V."/>
            <person name="Vacek V."/>
            <person name="Brzon O."/>
            <person name="Soukal P."/>
            <person name="Eme L."/>
            <person name="Dacks J.B."/>
            <person name="Karnkowska A."/>
            <person name="Elias M."/>
            <person name="Hampl V."/>
        </authorList>
    </citation>
    <scope>NUCLEOTIDE SEQUENCE</scope>
    <source>
        <strain evidence="1">RCP-MX</strain>
    </source>
</reference>
<gene>
    <name evidence="1" type="ORF">PAPYR_9235</name>
</gene>